<protein>
    <submittedName>
        <fullName evidence="1">CRISPR-associated protein Cmr3</fullName>
    </submittedName>
</protein>
<comment type="caution">
    <text evidence="1">The sequence shown here is derived from an EMBL/GenBank/DDBJ whole genome shotgun (WGS) entry which is preliminary data.</text>
</comment>
<dbReference type="OrthoDB" id="1011615at2"/>
<dbReference type="InterPro" id="IPR019117">
    <property type="entry name" value="CRISPR-assoc_protein_Cmr3"/>
</dbReference>
<dbReference type="eggNOG" id="COG1769">
    <property type="taxonomic scope" value="Bacteria"/>
</dbReference>
<dbReference type="Pfam" id="PF09700">
    <property type="entry name" value="Cas_Cmr3"/>
    <property type="match status" value="1"/>
</dbReference>
<dbReference type="RefSeq" id="WP_036884285.1">
    <property type="nucleotide sequence ID" value="NZ_JQZW01000009.1"/>
</dbReference>
<evidence type="ECO:0000313" key="2">
    <source>
        <dbReference type="Proteomes" id="UP000030134"/>
    </source>
</evidence>
<reference evidence="1 2" key="1">
    <citation type="submission" date="2014-08" db="EMBL/GenBank/DDBJ databases">
        <title>Porphyromonas gingivicanis strain:COT-022_OH1391 Genome sequencing.</title>
        <authorList>
            <person name="Wallis C."/>
            <person name="Deusch O."/>
            <person name="O'Flynn C."/>
            <person name="Davis I."/>
            <person name="Jospin G."/>
            <person name="Darling A.E."/>
            <person name="Coil D.A."/>
            <person name="Alexiev A."/>
            <person name="Horsfall A."/>
            <person name="Kirkwood N."/>
            <person name="Harris S."/>
            <person name="Eisen J.A."/>
        </authorList>
    </citation>
    <scope>NUCLEOTIDE SEQUENCE [LARGE SCALE GENOMIC DNA]</scope>
    <source>
        <strain evidence="2">COT-022 OH1391</strain>
    </source>
</reference>
<sequence length="413" mass="47934">MSTYLIKLTPLDKFFFGQKKTFGDDNADYFVYSSHFPQQTALLGLLRYQLLQIAGEDVFKDNKIQDKDKAGELIGKQSFSPFAKEELQFGVIQSLSPVFIIDKKKNNEGKEEYFLPVGRRFQKKEEEKEEKEKKDAYSLLHLSCEAGCPPIFERRGSPEEKEEAAYDPKKELASCWLSCNGTTLLNEEDFFIKDERIGIRKDYKGTTNDDAFFRQRYYHFKNFKELKSEKTNECKQSPVREHDFCFATVLEIEGEIEHKKLNGRIVYLGGERQPFLMEVSEKTKDLQLNIKGSALTSDEKHYTVVLLSDAKIEPNHLEGVKFASTEVKDFACLLTHVGTRKFYNKKKKREEQYLEKDETALSHQHELYARGSVFYFDTKEQADQFCEHLAASTNFYTIGYNHAEVINPSKTIK</sequence>
<dbReference type="EMBL" id="JQZW01000009">
    <property type="protein sequence ID" value="KGN97754.1"/>
    <property type="molecule type" value="Genomic_DNA"/>
</dbReference>
<keyword evidence="2" id="KW-1185">Reference proteome</keyword>
<dbReference type="Proteomes" id="UP000030134">
    <property type="component" value="Unassembled WGS sequence"/>
</dbReference>
<dbReference type="NCBIfam" id="TIGR01888">
    <property type="entry name" value="cas_cmr3"/>
    <property type="match status" value="1"/>
</dbReference>
<organism evidence="1 2">
    <name type="scientific">Porphyromonas gingivicanis</name>
    <dbReference type="NCBI Taxonomy" id="266762"/>
    <lineage>
        <taxon>Bacteria</taxon>
        <taxon>Pseudomonadati</taxon>
        <taxon>Bacteroidota</taxon>
        <taxon>Bacteroidia</taxon>
        <taxon>Bacteroidales</taxon>
        <taxon>Porphyromonadaceae</taxon>
        <taxon>Porphyromonas</taxon>
    </lineage>
</organism>
<name>A0A0A2GBD2_9PORP</name>
<accession>A0A0A2GBD2</accession>
<dbReference type="STRING" id="266762.HQ36_05685"/>
<evidence type="ECO:0000313" key="1">
    <source>
        <dbReference type="EMBL" id="KGN97754.1"/>
    </source>
</evidence>
<dbReference type="AlphaFoldDB" id="A0A0A2GBD2"/>
<proteinExistence type="predicted"/>
<dbReference type="InterPro" id="IPR010165">
    <property type="entry name" value="CRISPR-Cmr3_IIIB"/>
</dbReference>
<gene>
    <name evidence="1" type="ORF">HQ36_05685</name>
</gene>